<evidence type="ECO:0000256" key="11">
    <source>
        <dbReference type="ARBA" id="ARBA00023136"/>
    </source>
</evidence>
<evidence type="ECO:0000256" key="7">
    <source>
        <dbReference type="ARBA" id="ARBA00022741"/>
    </source>
</evidence>
<dbReference type="InterPro" id="IPR042240">
    <property type="entry name" value="CHASE_sf"/>
</dbReference>
<dbReference type="GO" id="GO:0007165">
    <property type="term" value="P:signal transduction"/>
    <property type="evidence" value="ECO:0007669"/>
    <property type="project" value="UniProtKB-ARBA"/>
</dbReference>
<keyword evidence="10 12" id="KW-1133">Transmembrane helix</keyword>
<comment type="caution">
    <text evidence="14">The sequence shown here is derived from an EMBL/GenBank/DDBJ whole genome shotgun (WGS) entry which is preliminary data.</text>
</comment>
<evidence type="ECO:0000256" key="1">
    <source>
        <dbReference type="ARBA" id="ARBA00000085"/>
    </source>
</evidence>
<evidence type="ECO:0000259" key="13">
    <source>
        <dbReference type="PROSITE" id="PS50839"/>
    </source>
</evidence>
<comment type="subcellular location">
    <subcellularLocation>
        <location evidence="2">Membrane</location>
    </subcellularLocation>
</comment>
<keyword evidence="6 12" id="KW-0812">Transmembrane</keyword>
<feature type="transmembrane region" description="Helical" evidence="12">
    <location>
        <begin position="319"/>
        <end position="341"/>
    </location>
</feature>
<dbReference type="PROSITE" id="PS50839">
    <property type="entry name" value="CHASE"/>
    <property type="match status" value="1"/>
</dbReference>
<sequence length="562" mass="60167">MIGPRDAVGTQSSSAGERDTSMKRFLPLLALILIATSGLVAAGVVLRLDQRNKEIAFAAVAEQATTRLREHANRHLLLLAATAAHFEASSGWIAASEFEDFFASLDLPHRAPGSVGLGYLVFTERERLPILARAFELTNGRPLDLWPPSGDARVAVAVLYETVEDNGARASGFDSYSDPARREALDRAIALAAPAATAPTEPAREPGTGLHSVLFYVPVYASVFGIPERPGPPPVPTGFVAAVFRTGAFVQAAFDSGAPLPAHLTVVDAGEPDTILGEVGEAADPRYGEPFLIRTEVEIAGRTWLVSARPSVAFRAPSAAPFALALGALSLLLAFAVAATLREQARAQDATEALAATTQRNLAEKDLMLQEMKHRIKNAIGRVLAIARQTANGAEDQESFLRSFTQRLQAMSNAQDVLTRSQWQRADLGDLLRQELAQVFGADFDDGRLKGPPVELDERGAQALGLTFHELATNTLKYSGGDPDFEVAWHIAPRPGGGEELVLRWQEKAATPVEPPTRPGFGTRLIDANVRHELNGDIERDYAPGGLRLTLTIPIQAGVVGG</sequence>
<proteinExistence type="predicted"/>
<accession>A0A2W5QCJ7</accession>
<dbReference type="SMART" id="SM01079">
    <property type="entry name" value="CHASE"/>
    <property type="match status" value="1"/>
</dbReference>
<dbReference type="GO" id="GO:0005524">
    <property type="term" value="F:ATP binding"/>
    <property type="evidence" value="ECO:0007669"/>
    <property type="project" value="UniProtKB-KW"/>
</dbReference>
<feature type="domain" description="CHASE" evidence="13">
    <location>
        <begin position="172"/>
        <end position="256"/>
    </location>
</feature>
<evidence type="ECO:0000256" key="10">
    <source>
        <dbReference type="ARBA" id="ARBA00022989"/>
    </source>
</evidence>
<reference evidence="14 15" key="1">
    <citation type="submission" date="2017-08" db="EMBL/GenBank/DDBJ databases">
        <title>Infants hospitalized years apart are colonized by the same room-sourced microbial strains.</title>
        <authorList>
            <person name="Brooks B."/>
            <person name="Olm M.R."/>
            <person name="Firek B.A."/>
            <person name="Baker R."/>
            <person name="Thomas B.C."/>
            <person name="Morowitz M.J."/>
            <person name="Banfield J.F."/>
        </authorList>
    </citation>
    <scope>NUCLEOTIDE SEQUENCE [LARGE SCALE GENOMIC DNA]</scope>
    <source>
        <strain evidence="14">S2_005_002_R2_34</strain>
    </source>
</reference>
<dbReference type="PANTHER" id="PTHR41523">
    <property type="entry name" value="TWO-COMPONENT SYSTEM SENSOR PROTEIN"/>
    <property type="match status" value="1"/>
</dbReference>
<keyword evidence="4" id="KW-0597">Phosphoprotein</keyword>
<dbReference type="Pfam" id="PF03924">
    <property type="entry name" value="CHASE"/>
    <property type="match status" value="1"/>
</dbReference>
<dbReference type="EC" id="2.7.13.3" evidence="3"/>
<keyword evidence="7" id="KW-0547">Nucleotide-binding</keyword>
<dbReference type="Pfam" id="PF07536">
    <property type="entry name" value="HWE_HK"/>
    <property type="match status" value="1"/>
</dbReference>
<keyword evidence="11 12" id="KW-0472">Membrane</keyword>
<evidence type="ECO:0000256" key="4">
    <source>
        <dbReference type="ARBA" id="ARBA00022553"/>
    </source>
</evidence>
<feature type="transmembrane region" description="Helical" evidence="12">
    <location>
        <begin position="25"/>
        <end position="46"/>
    </location>
</feature>
<evidence type="ECO:0000256" key="2">
    <source>
        <dbReference type="ARBA" id="ARBA00004370"/>
    </source>
</evidence>
<dbReference type="EMBL" id="QFPW01000001">
    <property type="protein sequence ID" value="PZQ52483.1"/>
    <property type="molecule type" value="Genomic_DNA"/>
</dbReference>
<organism evidence="14 15">
    <name type="scientific">Rhodovulum sulfidophilum</name>
    <name type="common">Rhodobacter sulfidophilus</name>
    <dbReference type="NCBI Taxonomy" id="35806"/>
    <lineage>
        <taxon>Bacteria</taxon>
        <taxon>Pseudomonadati</taxon>
        <taxon>Pseudomonadota</taxon>
        <taxon>Alphaproteobacteria</taxon>
        <taxon>Rhodobacterales</taxon>
        <taxon>Paracoccaceae</taxon>
        <taxon>Rhodovulum</taxon>
    </lineage>
</organism>
<evidence type="ECO:0000256" key="8">
    <source>
        <dbReference type="ARBA" id="ARBA00022777"/>
    </source>
</evidence>
<evidence type="ECO:0000256" key="3">
    <source>
        <dbReference type="ARBA" id="ARBA00012438"/>
    </source>
</evidence>
<protein>
    <recommendedName>
        <fullName evidence="3">histidine kinase</fullName>
        <ecNumber evidence="3">2.7.13.3</ecNumber>
    </recommendedName>
</protein>
<dbReference type="PANTHER" id="PTHR41523:SF7">
    <property type="entry name" value="HISTIDINE KINASE"/>
    <property type="match status" value="1"/>
</dbReference>
<keyword evidence="5" id="KW-0808">Transferase</keyword>
<dbReference type="InterPro" id="IPR011102">
    <property type="entry name" value="Sig_transdc_His_kinase_HWE"/>
</dbReference>
<evidence type="ECO:0000256" key="9">
    <source>
        <dbReference type="ARBA" id="ARBA00022840"/>
    </source>
</evidence>
<dbReference type="GO" id="GO:0004673">
    <property type="term" value="F:protein histidine kinase activity"/>
    <property type="evidence" value="ECO:0007669"/>
    <property type="project" value="UniProtKB-EC"/>
</dbReference>
<keyword evidence="8 14" id="KW-0418">Kinase</keyword>
<comment type="catalytic activity">
    <reaction evidence="1">
        <text>ATP + protein L-histidine = ADP + protein N-phospho-L-histidine.</text>
        <dbReference type="EC" id="2.7.13.3"/>
    </reaction>
</comment>
<dbReference type="Proteomes" id="UP000249185">
    <property type="component" value="Unassembled WGS sequence"/>
</dbReference>
<name>A0A2W5QCJ7_RHOSU</name>
<evidence type="ECO:0000256" key="5">
    <source>
        <dbReference type="ARBA" id="ARBA00022679"/>
    </source>
</evidence>
<dbReference type="InterPro" id="IPR006189">
    <property type="entry name" value="CHASE_dom"/>
</dbReference>
<gene>
    <name evidence="14" type="ORF">DI556_02195</name>
</gene>
<evidence type="ECO:0000256" key="12">
    <source>
        <dbReference type="SAM" id="Phobius"/>
    </source>
</evidence>
<dbReference type="SMART" id="SM00911">
    <property type="entry name" value="HWE_HK"/>
    <property type="match status" value="1"/>
</dbReference>
<dbReference type="Gene3D" id="3.30.450.350">
    <property type="entry name" value="CHASE domain"/>
    <property type="match status" value="1"/>
</dbReference>
<evidence type="ECO:0000256" key="6">
    <source>
        <dbReference type="ARBA" id="ARBA00022692"/>
    </source>
</evidence>
<dbReference type="InterPro" id="IPR036890">
    <property type="entry name" value="HATPase_C_sf"/>
</dbReference>
<keyword evidence="9" id="KW-0067">ATP-binding</keyword>
<evidence type="ECO:0000313" key="15">
    <source>
        <dbReference type="Proteomes" id="UP000249185"/>
    </source>
</evidence>
<dbReference type="AlphaFoldDB" id="A0A2W5QCJ7"/>
<dbReference type="Gene3D" id="3.30.565.10">
    <property type="entry name" value="Histidine kinase-like ATPase, C-terminal domain"/>
    <property type="match status" value="1"/>
</dbReference>
<evidence type="ECO:0000313" key="14">
    <source>
        <dbReference type="EMBL" id="PZQ52483.1"/>
    </source>
</evidence>
<dbReference type="GO" id="GO:0016020">
    <property type="term" value="C:membrane"/>
    <property type="evidence" value="ECO:0007669"/>
    <property type="project" value="UniProtKB-SubCell"/>
</dbReference>